<evidence type="ECO:0000256" key="7">
    <source>
        <dbReference type="ARBA" id="ARBA00022989"/>
    </source>
</evidence>
<feature type="transmembrane region" description="Helical" evidence="14">
    <location>
        <begin position="478"/>
        <end position="497"/>
    </location>
</feature>
<sequence length="528" mass="56314">MFPPIRVIRPNTIIQSGSICSRCLRQLSPPATASRSLATSPTSREATTVSSRQTPRSLRKEYFWANSALEQVVKGARRRAWSAVVPGKTLGATERASQSSTSLRPATEEAPSTPQSTSLEKEELPHRRRKRLKKEAAAAAAAAESGTSAEPVIPPDASSLLSTLSSRLPTHSIRRFLATYLSLSKPRLTFMIVLTATAAYALYPVPALLSPSTTAAPSLSTATLVFLTTGTALASASANALNMLAEPAHDAKMSRTRNRPLVRGLVGPAGALAFAVATGVAGVVALYLGVNPTTAALGAANIVLYAGVYTPLKRVSVLNTWIGAVVGGIPPLMGWTAAAGQYATGGSEYGGSGGDGGEAAAPWWRSSELLFGQDAAGGWLLAALLFAWQFPHFNALSYTIRDEYRNAGYRMLAWTNPARNARVALRYALLMVPICVGFGLAGVTDWGFVATSAAPNAWLVAQAGRFWYYGGTKGSARGLFWASVWHLPIVLVMAMAWKKGMWERVWRAAWGDREEDADDWEEDEGDEG</sequence>
<dbReference type="EMBL" id="MU001692">
    <property type="protein sequence ID" value="KAF2454235.1"/>
    <property type="molecule type" value="Genomic_DNA"/>
</dbReference>
<keyword evidence="5 14" id="KW-0812">Transmembrane</keyword>
<evidence type="ECO:0000313" key="15">
    <source>
        <dbReference type="EMBL" id="KAF2454235.1"/>
    </source>
</evidence>
<dbReference type="InterPro" id="IPR000537">
    <property type="entry name" value="UbiA_prenyltransferase"/>
</dbReference>
<evidence type="ECO:0000256" key="3">
    <source>
        <dbReference type="ARBA" id="ARBA00016335"/>
    </source>
</evidence>
<gene>
    <name evidence="15" type="ORF">BDY21DRAFT_291482</name>
</gene>
<feature type="region of interest" description="Disordered" evidence="13">
    <location>
        <begin position="30"/>
        <end position="55"/>
    </location>
</feature>
<dbReference type="OrthoDB" id="5211at2759"/>
<dbReference type="HAMAP" id="MF_00154">
    <property type="entry name" value="CyoE_CtaB"/>
    <property type="match status" value="1"/>
</dbReference>
<keyword evidence="4 12" id="KW-0808">Transferase</keyword>
<comment type="function">
    <text evidence="1 12">Converts protoheme IX and farnesyl diphosphate to heme O.</text>
</comment>
<accession>A0A6A6NR40</accession>
<comment type="similarity">
    <text evidence="12">Belongs to the ubiA prenyltransferase family.</text>
</comment>
<dbReference type="PANTHER" id="PTHR43448">
    <property type="entry name" value="PROTOHEME IX FARNESYLTRANSFERASE, MITOCHONDRIAL"/>
    <property type="match status" value="1"/>
</dbReference>
<dbReference type="Proteomes" id="UP000799766">
    <property type="component" value="Unassembled WGS sequence"/>
</dbReference>
<evidence type="ECO:0000256" key="6">
    <source>
        <dbReference type="ARBA" id="ARBA00022946"/>
    </source>
</evidence>
<dbReference type="PANTHER" id="PTHR43448:SF2">
    <property type="entry name" value="PROTOHEME IX FARNESYLTRANSFERASE, MITOCHONDRIAL"/>
    <property type="match status" value="1"/>
</dbReference>
<feature type="transmembrane region" description="Helical" evidence="14">
    <location>
        <begin position="427"/>
        <end position="449"/>
    </location>
</feature>
<keyword evidence="8 12" id="KW-0496">Mitochondrion</keyword>
<evidence type="ECO:0000256" key="13">
    <source>
        <dbReference type="SAM" id="MobiDB-lite"/>
    </source>
</evidence>
<evidence type="ECO:0000256" key="14">
    <source>
        <dbReference type="SAM" id="Phobius"/>
    </source>
</evidence>
<reference evidence="15" key="1">
    <citation type="journal article" date="2020" name="Stud. Mycol.">
        <title>101 Dothideomycetes genomes: a test case for predicting lifestyles and emergence of pathogens.</title>
        <authorList>
            <person name="Haridas S."/>
            <person name="Albert R."/>
            <person name="Binder M."/>
            <person name="Bloem J."/>
            <person name="Labutti K."/>
            <person name="Salamov A."/>
            <person name="Andreopoulos B."/>
            <person name="Baker S."/>
            <person name="Barry K."/>
            <person name="Bills G."/>
            <person name="Bluhm B."/>
            <person name="Cannon C."/>
            <person name="Castanera R."/>
            <person name="Culley D."/>
            <person name="Daum C."/>
            <person name="Ezra D."/>
            <person name="Gonzalez J."/>
            <person name="Henrissat B."/>
            <person name="Kuo A."/>
            <person name="Liang C."/>
            <person name="Lipzen A."/>
            <person name="Lutzoni F."/>
            <person name="Magnuson J."/>
            <person name="Mondo S."/>
            <person name="Nolan M."/>
            <person name="Ohm R."/>
            <person name="Pangilinan J."/>
            <person name="Park H.-J."/>
            <person name="Ramirez L."/>
            <person name="Alfaro M."/>
            <person name="Sun H."/>
            <person name="Tritt A."/>
            <person name="Yoshinaga Y."/>
            <person name="Zwiers L.-H."/>
            <person name="Turgeon B."/>
            <person name="Goodwin S."/>
            <person name="Spatafora J."/>
            <person name="Crous P."/>
            <person name="Grigoriev I."/>
        </authorList>
    </citation>
    <scope>NUCLEOTIDE SEQUENCE</scope>
    <source>
        <strain evidence="15">ATCC 16933</strain>
    </source>
</reference>
<evidence type="ECO:0000256" key="5">
    <source>
        <dbReference type="ARBA" id="ARBA00022692"/>
    </source>
</evidence>
<feature type="transmembrane region" description="Helical" evidence="14">
    <location>
        <begin position="294"/>
        <end position="312"/>
    </location>
</feature>
<feature type="region of interest" description="Disordered" evidence="13">
    <location>
        <begin position="92"/>
        <end position="154"/>
    </location>
</feature>
<dbReference type="FunFam" id="1.10.357.140:FF:000004">
    <property type="entry name" value="Protoheme IX farnesyltransferase, mitochondrial"/>
    <property type="match status" value="1"/>
</dbReference>
<dbReference type="PIRSF" id="PIRSF001773">
    <property type="entry name" value="COX10"/>
    <property type="match status" value="1"/>
</dbReference>
<name>A0A6A6NR40_9PEZI</name>
<dbReference type="GO" id="GO:0006784">
    <property type="term" value="P:heme A biosynthetic process"/>
    <property type="evidence" value="ECO:0007669"/>
    <property type="project" value="TreeGrafter"/>
</dbReference>
<dbReference type="Pfam" id="PF01040">
    <property type="entry name" value="UbiA"/>
    <property type="match status" value="1"/>
</dbReference>
<organism evidence="15 16">
    <name type="scientific">Lineolata rhizophorae</name>
    <dbReference type="NCBI Taxonomy" id="578093"/>
    <lineage>
        <taxon>Eukaryota</taxon>
        <taxon>Fungi</taxon>
        <taxon>Dikarya</taxon>
        <taxon>Ascomycota</taxon>
        <taxon>Pezizomycotina</taxon>
        <taxon>Dothideomycetes</taxon>
        <taxon>Dothideomycetes incertae sedis</taxon>
        <taxon>Lineolatales</taxon>
        <taxon>Lineolataceae</taxon>
        <taxon>Lineolata</taxon>
    </lineage>
</organism>
<dbReference type="GO" id="GO:0008495">
    <property type="term" value="F:protoheme IX farnesyltransferase activity"/>
    <property type="evidence" value="ECO:0007669"/>
    <property type="project" value="InterPro"/>
</dbReference>
<dbReference type="EC" id="2.5.1.-" evidence="12"/>
<feature type="transmembrane region" description="Helical" evidence="14">
    <location>
        <begin position="188"/>
        <end position="209"/>
    </location>
</feature>
<keyword evidence="10 12" id="KW-0472">Membrane</keyword>
<keyword evidence="6" id="KW-0809">Transit peptide</keyword>
<keyword evidence="7 14" id="KW-1133">Transmembrane helix</keyword>
<dbReference type="CDD" id="cd13957">
    <property type="entry name" value="PT_UbiA_Cox10"/>
    <property type="match status" value="1"/>
</dbReference>
<keyword evidence="16" id="KW-1185">Reference proteome</keyword>
<keyword evidence="9 12" id="KW-0350">Heme biosynthesis</keyword>
<protein>
    <recommendedName>
        <fullName evidence="3 12">Protoheme IX farnesyltransferase, mitochondrial</fullName>
        <ecNumber evidence="12">2.5.1.-</ecNumber>
    </recommendedName>
    <alternativeName>
        <fullName evidence="11 12">Heme O synthase</fullName>
    </alternativeName>
</protein>
<evidence type="ECO:0000256" key="12">
    <source>
        <dbReference type="PIRNR" id="PIRNR001773"/>
    </source>
</evidence>
<evidence type="ECO:0000256" key="8">
    <source>
        <dbReference type="ARBA" id="ARBA00023128"/>
    </source>
</evidence>
<dbReference type="InterPro" id="IPR044878">
    <property type="entry name" value="UbiA_sf"/>
</dbReference>
<evidence type="ECO:0000256" key="11">
    <source>
        <dbReference type="ARBA" id="ARBA00030253"/>
    </source>
</evidence>
<feature type="transmembrane region" description="Helical" evidence="14">
    <location>
        <begin position="221"/>
        <end position="244"/>
    </location>
</feature>
<proteinExistence type="inferred from homology"/>
<dbReference type="GO" id="GO:0031966">
    <property type="term" value="C:mitochondrial membrane"/>
    <property type="evidence" value="ECO:0007669"/>
    <property type="project" value="UniProtKB-SubCell"/>
</dbReference>
<dbReference type="Gene3D" id="1.10.357.140">
    <property type="entry name" value="UbiA prenyltransferase"/>
    <property type="match status" value="1"/>
</dbReference>
<comment type="subcellular location">
    <subcellularLocation>
        <location evidence="2">Mitochondrion membrane</location>
        <topology evidence="2">Multi-pass membrane protein</topology>
    </subcellularLocation>
</comment>
<evidence type="ECO:0000256" key="10">
    <source>
        <dbReference type="ARBA" id="ARBA00023136"/>
    </source>
</evidence>
<dbReference type="AlphaFoldDB" id="A0A6A6NR40"/>
<feature type="compositionally biased region" description="Polar residues" evidence="13">
    <location>
        <begin position="95"/>
        <end position="118"/>
    </location>
</feature>
<evidence type="ECO:0000256" key="4">
    <source>
        <dbReference type="ARBA" id="ARBA00022679"/>
    </source>
</evidence>
<dbReference type="InterPro" id="IPR016315">
    <property type="entry name" value="Protohaem_IX_farnesylTrfase_mt"/>
</dbReference>
<feature type="transmembrane region" description="Helical" evidence="14">
    <location>
        <begin position="265"/>
        <end position="288"/>
    </location>
</feature>
<evidence type="ECO:0000256" key="9">
    <source>
        <dbReference type="ARBA" id="ARBA00023133"/>
    </source>
</evidence>
<evidence type="ECO:0000256" key="1">
    <source>
        <dbReference type="ARBA" id="ARBA00004013"/>
    </source>
</evidence>
<evidence type="ECO:0000256" key="2">
    <source>
        <dbReference type="ARBA" id="ARBA00004225"/>
    </source>
</evidence>
<evidence type="ECO:0000313" key="16">
    <source>
        <dbReference type="Proteomes" id="UP000799766"/>
    </source>
</evidence>
<dbReference type="InterPro" id="IPR006369">
    <property type="entry name" value="Protohaem_IX_farnesylTrfase"/>
</dbReference>